<dbReference type="CDD" id="cd00090">
    <property type="entry name" value="HTH_ARSR"/>
    <property type="match status" value="1"/>
</dbReference>
<dbReference type="Pfam" id="PF08279">
    <property type="entry name" value="HTH_11"/>
    <property type="match status" value="1"/>
</dbReference>
<evidence type="ECO:0000313" key="3">
    <source>
        <dbReference type="EMBL" id="EZA60513.1"/>
    </source>
</evidence>
<organism evidence="3 4">
    <name type="scientific">Ooceraea biroi</name>
    <name type="common">Clonal raider ant</name>
    <name type="synonym">Cerapachys biroi</name>
    <dbReference type="NCBI Taxonomy" id="2015173"/>
    <lineage>
        <taxon>Eukaryota</taxon>
        <taxon>Metazoa</taxon>
        <taxon>Ecdysozoa</taxon>
        <taxon>Arthropoda</taxon>
        <taxon>Hexapoda</taxon>
        <taxon>Insecta</taxon>
        <taxon>Pterygota</taxon>
        <taxon>Neoptera</taxon>
        <taxon>Endopterygota</taxon>
        <taxon>Hymenoptera</taxon>
        <taxon>Apocrita</taxon>
        <taxon>Aculeata</taxon>
        <taxon>Formicoidea</taxon>
        <taxon>Formicidae</taxon>
        <taxon>Dorylinae</taxon>
        <taxon>Ooceraea</taxon>
    </lineage>
</organism>
<dbReference type="Gene3D" id="1.10.10.1450">
    <property type="match status" value="1"/>
</dbReference>
<dbReference type="InterPro" id="IPR036390">
    <property type="entry name" value="WH_DNA-bd_sf"/>
</dbReference>
<dbReference type="InterPro" id="IPR011991">
    <property type="entry name" value="ArsR-like_HTH"/>
</dbReference>
<dbReference type="EMBL" id="KK107078">
    <property type="protein sequence ID" value="EZA60513.1"/>
    <property type="molecule type" value="Genomic_DNA"/>
</dbReference>
<proteinExistence type="predicted"/>
<gene>
    <name evidence="3" type="ORF">X777_13602</name>
</gene>
<dbReference type="SUPFAM" id="SSF46785">
    <property type="entry name" value="Winged helix' DNA-binding domain"/>
    <property type="match status" value="1"/>
</dbReference>
<feature type="domain" description="Mos1 transposase HTH" evidence="2">
    <location>
        <begin position="9"/>
        <end position="55"/>
    </location>
</feature>
<dbReference type="OrthoDB" id="616263at2759"/>
<protein>
    <submittedName>
        <fullName evidence="3">Uncharacterized protein</fullName>
    </submittedName>
</protein>
<dbReference type="InterPro" id="IPR041426">
    <property type="entry name" value="Mos1_HTH"/>
</dbReference>
<dbReference type="Gene3D" id="1.10.10.10">
    <property type="entry name" value="Winged helix-like DNA-binding domain superfamily/Winged helix DNA-binding domain"/>
    <property type="match status" value="1"/>
</dbReference>
<dbReference type="InterPro" id="IPR036388">
    <property type="entry name" value="WH-like_DNA-bd_sf"/>
</dbReference>
<dbReference type="Pfam" id="PF17906">
    <property type="entry name" value="HTH_48"/>
    <property type="match status" value="1"/>
</dbReference>
<name>A0A026WXF7_OOCBI</name>
<evidence type="ECO:0000259" key="1">
    <source>
        <dbReference type="Pfam" id="PF08279"/>
    </source>
</evidence>
<dbReference type="AlphaFoldDB" id="A0A026WXF7"/>
<keyword evidence="4" id="KW-1185">Reference proteome</keyword>
<dbReference type="InterPro" id="IPR013196">
    <property type="entry name" value="HTH_11"/>
</dbReference>
<reference evidence="3 4" key="1">
    <citation type="journal article" date="2014" name="Curr. Biol.">
        <title>The genome of the clonal raider ant Cerapachys biroi.</title>
        <authorList>
            <person name="Oxley P.R."/>
            <person name="Ji L."/>
            <person name="Fetter-Pruneda I."/>
            <person name="McKenzie S.K."/>
            <person name="Li C."/>
            <person name="Hu H."/>
            <person name="Zhang G."/>
            <person name="Kronauer D.J."/>
        </authorList>
    </citation>
    <scope>NUCLEOTIDE SEQUENCE [LARGE SCALE GENOMIC DNA]</scope>
</reference>
<sequence length="149" mass="17785">MASSNIDRVELRQRILYYHEQSKSPVETTRRIWGEYGRNVLPFSVCKMWFNKFESRKYNLKSSDATRSELKALLNENSSLSPKQLAWKLGISPRTVWQHLKVLKENRQIERQVTTRNKVEALYKENPSQTHQEIADRILEFVDKQYRNI</sequence>
<feature type="domain" description="Helix-turn-helix type 11" evidence="1">
    <location>
        <begin position="70"/>
        <end position="106"/>
    </location>
</feature>
<evidence type="ECO:0000313" key="4">
    <source>
        <dbReference type="Proteomes" id="UP000053097"/>
    </source>
</evidence>
<accession>A0A026WXF7</accession>
<evidence type="ECO:0000259" key="2">
    <source>
        <dbReference type="Pfam" id="PF17906"/>
    </source>
</evidence>
<dbReference type="Proteomes" id="UP000053097">
    <property type="component" value="Unassembled WGS sequence"/>
</dbReference>